<dbReference type="PANTHER" id="PTHR43762:SF1">
    <property type="entry name" value="D-ARABINONO-1,4-LACTONE OXIDASE"/>
    <property type="match status" value="1"/>
</dbReference>
<dbReference type="Gene3D" id="3.30.70.2520">
    <property type="match status" value="1"/>
</dbReference>
<reference evidence="3 4" key="1">
    <citation type="submission" date="2018-11" db="EMBL/GenBank/DDBJ databases">
        <title>Sequencing the genomes of 1000 actinobacteria strains.</title>
        <authorList>
            <person name="Klenk H.-P."/>
        </authorList>
    </citation>
    <scope>NUCLEOTIDE SEQUENCE [LARGE SCALE GENOMIC DNA]</scope>
    <source>
        <strain evidence="3 4">DSM 14012</strain>
    </source>
</reference>
<accession>A0A3N2C028</accession>
<dbReference type="EMBL" id="RKHL01000001">
    <property type="protein sequence ID" value="ROR80841.1"/>
    <property type="molecule type" value="Genomic_DNA"/>
</dbReference>
<dbReference type="Pfam" id="PF01565">
    <property type="entry name" value="FAD_binding_4"/>
    <property type="match status" value="1"/>
</dbReference>
<dbReference type="Gene3D" id="3.30.43.10">
    <property type="entry name" value="Uridine Diphospho-n-acetylenolpyruvylglucosamine Reductase, domain 2"/>
    <property type="match status" value="1"/>
</dbReference>
<organism evidence="3 4">
    <name type="scientific">Plantibacter flavus</name>
    <dbReference type="NCBI Taxonomy" id="150123"/>
    <lineage>
        <taxon>Bacteria</taxon>
        <taxon>Bacillati</taxon>
        <taxon>Actinomycetota</taxon>
        <taxon>Actinomycetes</taxon>
        <taxon>Micrococcales</taxon>
        <taxon>Microbacteriaceae</taxon>
        <taxon>Plantibacter</taxon>
    </lineage>
</organism>
<dbReference type="GO" id="GO:0016020">
    <property type="term" value="C:membrane"/>
    <property type="evidence" value="ECO:0007669"/>
    <property type="project" value="InterPro"/>
</dbReference>
<name>A0A3N2C028_9MICO</name>
<dbReference type="GO" id="GO:0003885">
    <property type="term" value="F:D-arabinono-1,4-lactone oxidase activity"/>
    <property type="evidence" value="ECO:0007669"/>
    <property type="project" value="InterPro"/>
</dbReference>
<dbReference type="GO" id="GO:0071949">
    <property type="term" value="F:FAD binding"/>
    <property type="evidence" value="ECO:0007669"/>
    <property type="project" value="InterPro"/>
</dbReference>
<dbReference type="PIRSF" id="PIRSF000136">
    <property type="entry name" value="LGO_GLO"/>
    <property type="match status" value="1"/>
</dbReference>
<dbReference type="InterPro" id="IPR010031">
    <property type="entry name" value="FAD_lactone_oxidase-like"/>
</dbReference>
<dbReference type="Gene3D" id="3.30.70.2530">
    <property type="match status" value="1"/>
</dbReference>
<evidence type="ECO:0000259" key="2">
    <source>
        <dbReference type="PROSITE" id="PS51387"/>
    </source>
</evidence>
<dbReference type="AlphaFoldDB" id="A0A3N2C028"/>
<dbReference type="PANTHER" id="PTHR43762">
    <property type="entry name" value="L-GULONOLACTONE OXIDASE"/>
    <property type="match status" value="1"/>
</dbReference>
<dbReference type="RefSeq" id="WP_085510182.1">
    <property type="nucleotide sequence ID" value="NZ_FXAP01000001.1"/>
</dbReference>
<dbReference type="Gene3D" id="3.30.465.10">
    <property type="match status" value="1"/>
</dbReference>
<keyword evidence="1" id="KW-0560">Oxidoreductase</keyword>
<dbReference type="Pfam" id="PF04030">
    <property type="entry name" value="ALO"/>
    <property type="match status" value="1"/>
</dbReference>
<dbReference type="Gene3D" id="1.10.45.10">
    <property type="entry name" value="Vanillyl-alcohol Oxidase, Chain A, domain 4"/>
    <property type="match status" value="1"/>
</dbReference>
<comment type="caution">
    <text evidence="3">The sequence shown here is derived from an EMBL/GenBank/DDBJ whole genome shotgun (WGS) entry which is preliminary data.</text>
</comment>
<dbReference type="Proteomes" id="UP000266915">
    <property type="component" value="Unassembled WGS sequence"/>
</dbReference>
<dbReference type="InterPro" id="IPR036318">
    <property type="entry name" value="FAD-bd_PCMH-like_sf"/>
</dbReference>
<dbReference type="InterPro" id="IPR016167">
    <property type="entry name" value="FAD-bd_PCMH_sub1"/>
</dbReference>
<evidence type="ECO:0000313" key="4">
    <source>
        <dbReference type="Proteomes" id="UP000266915"/>
    </source>
</evidence>
<sequence length="427" mass="46053">MTLERNWAGTHTFAAPRIVNATSIDEVRALVAEAARTGTRVRALGTRHSFTDLADSDGTLITVLDIPADPVFDEAAGAVTIGAGTRYGIAAAWLAEQGLAFHNMGSLPHISIGGAIATGTHGSGNDNGILSSAVSGLEYVDATGEVVHARRGDPGFDGLVVGLGAFGIVVRVTVDVQPAYRVRQDVYRDVPWDAVLADFEGVTGGAYSVSIFTNWLGDTVEQIWWKTRLAAGDDELPVVPESWLGVQRDSLTAGNLVETDPDNLTLQGGVPGDWWERLPHFRLESTPSNGDEIQTEYFIDRADGPAAITALRALGDRIAPLLLVTELRTAAPDKLWLSGAYHREMLAVHFTWRNLPEEVRAVLPAIEEALAPFGARPHWGKLNLLTAERIAEVVPRLADARDLFEELDPAGTFSNAHLERIGVRLPR</sequence>
<evidence type="ECO:0000256" key="1">
    <source>
        <dbReference type="ARBA" id="ARBA00023002"/>
    </source>
</evidence>
<dbReference type="InterPro" id="IPR016171">
    <property type="entry name" value="Vanillyl_alc_oxidase_C-sub2"/>
</dbReference>
<dbReference type="InterPro" id="IPR007173">
    <property type="entry name" value="ALO_C"/>
</dbReference>
<dbReference type="InterPro" id="IPR006094">
    <property type="entry name" value="Oxid_FAD_bind_N"/>
</dbReference>
<dbReference type="InterPro" id="IPR016166">
    <property type="entry name" value="FAD-bd_PCMH"/>
</dbReference>
<proteinExistence type="predicted"/>
<keyword evidence="4" id="KW-1185">Reference proteome</keyword>
<dbReference type="GO" id="GO:0080049">
    <property type="term" value="F:L-gulono-1,4-lactone dehydrogenase activity"/>
    <property type="evidence" value="ECO:0007669"/>
    <property type="project" value="TreeGrafter"/>
</dbReference>
<protein>
    <submittedName>
        <fullName evidence="3">Xylitol oxidase</fullName>
    </submittedName>
</protein>
<gene>
    <name evidence="3" type="ORF">EDD42_0888</name>
</gene>
<feature type="domain" description="FAD-binding PCMH-type" evidence="2">
    <location>
        <begin position="11"/>
        <end position="179"/>
    </location>
</feature>
<dbReference type="PROSITE" id="PS51387">
    <property type="entry name" value="FAD_PCMH"/>
    <property type="match status" value="1"/>
</dbReference>
<dbReference type="SUPFAM" id="SSF56176">
    <property type="entry name" value="FAD-binding/transporter-associated domain-like"/>
    <property type="match status" value="1"/>
</dbReference>
<dbReference type="InterPro" id="IPR016169">
    <property type="entry name" value="FAD-bd_PCMH_sub2"/>
</dbReference>
<evidence type="ECO:0000313" key="3">
    <source>
        <dbReference type="EMBL" id="ROR80841.1"/>
    </source>
</evidence>